<feature type="domain" description="Glycosyltransferase 2-like" evidence="2">
    <location>
        <begin position="47"/>
        <end position="220"/>
    </location>
</feature>
<keyword evidence="3" id="KW-0808">Transferase</keyword>
<evidence type="ECO:0000313" key="4">
    <source>
        <dbReference type="Proteomes" id="UP000317778"/>
    </source>
</evidence>
<feature type="transmembrane region" description="Helical" evidence="1">
    <location>
        <begin position="318"/>
        <end position="339"/>
    </location>
</feature>
<dbReference type="Gene3D" id="3.90.550.10">
    <property type="entry name" value="Spore Coat Polysaccharide Biosynthesis Protein SpsA, Chain A"/>
    <property type="match status" value="1"/>
</dbReference>
<name>A0A532VBD7_UNCT6</name>
<feature type="transmembrane region" description="Helical" evidence="1">
    <location>
        <begin position="351"/>
        <end position="374"/>
    </location>
</feature>
<proteinExistence type="predicted"/>
<organism evidence="3 4">
    <name type="scientific">candidate division TA06 bacterium B3_TA06</name>
    <dbReference type="NCBI Taxonomy" id="2012487"/>
    <lineage>
        <taxon>Bacteria</taxon>
        <taxon>Bacteria division TA06</taxon>
    </lineage>
</organism>
<dbReference type="InterPro" id="IPR029044">
    <property type="entry name" value="Nucleotide-diphossugar_trans"/>
</dbReference>
<keyword evidence="1" id="KW-1133">Transmembrane helix</keyword>
<sequence length="381" mass="42869">MNAFWTPQAAIIVFLLVVLAVVISNLIILNRMRLGRYPLPKHLPRVSVMVPARNEEKNISSCVESLLSQDYHDFELLVLDDHSTDRTWEILQELARENKKLRIIKGKPLPSDWLGKHWACQQMAEEASGELFLFTDADTQHHHLALRDAVAALISEDADLLTALPAEEVGSWGAKLIVPLLPSGLLALLPLSIAYRVHWPALCAAIGGFMLFRREAYQKVGGFEAVRTNPVDDIAIGRIIKAQGFRWRLADGQDRISCWMYSNFREAFEGFAKSLYAAFNRSVPIFLLIWLWLAIVFWEPLVVLALRIGGVPISDLSLILAGAAIGISLLLWGISLWRFRFPIHLAFLYPVSMLIGFVIAMYSMIVTLTGRAVWKGRRVGM</sequence>
<keyword evidence="1" id="KW-0812">Transmembrane</keyword>
<evidence type="ECO:0000256" key="1">
    <source>
        <dbReference type="SAM" id="Phobius"/>
    </source>
</evidence>
<feature type="transmembrane region" description="Helical" evidence="1">
    <location>
        <begin position="285"/>
        <end position="306"/>
    </location>
</feature>
<dbReference type="InterPro" id="IPR001173">
    <property type="entry name" value="Glyco_trans_2-like"/>
</dbReference>
<keyword evidence="1" id="KW-0472">Membrane</keyword>
<dbReference type="Pfam" id="PF00535">
    <property type="entry name" value="Glycos_transf_2"/>
    <property type="match status" value="1"/>
</dbReference>
<gene>
    <name evidence="3" type="ORF">CEE36_00670</name>
</gene>
<dbReference type="PANTHER" id="PTHR43646">
    <property type="entry name" value="GLYCOSYLTRANSFERASE"/>
    <property type="match status" value="1"/>
</dbReference>
<dbReference type="AlphaFoldDB" id="A0A532VBD7"/>
<evidence type="ECO:0000313" key="3">
    <source>
        <dbReference type="EMBL" id="TKJ44287.1"/>
    </source>
</evidence>
<accession>A0A532VBD7</accession>
<dbReference type="EMBL" id="NJBO01000001">
    <property type="protein sequence ID" value="TKJ44287.1"/>
    <property type="molecule type" value="Genomic_DNA"/>
</dbReference>
<comment type="caution">
    <text evidence="3">The sequence shown here is derived from an EMBL/GenBank/DDBJ whole genome shotgun (WGS) entry which is preliminary data.</text>
</comment>
<reference evidence="3 4" key="1">
    <citation type="submission" date="2017-06" db="EMBL/GenBank/DDBJ databases">
        <title>Novel microbial phyla capable of carbon fixation and sulfur reduction in deep-sea sediments.</title>
        <authorList>
            <person name="Huang J."/>
            <person name="Baker B."/>
            <person name="Wang Y."/>
        </authorList>
    </citation>
    <scope>NUCLEOTIDE SEQUENCE [LARGE SCALE GENOMIC DNA]</scope>
    <source>
        <strain evidence="3">B3_TA06</strain>
    </source>
</reference>
<dbReference type="Proteomes" id="UP000317778">
    <property type="component" value="Unassembled WGS sequence"/>
</dbReference>
<protein>
    <submittedName>
        <fullName evidence="3">Glycosyl transferase family 2</fullName>
    </submittedName>
</protein>
<evidence type="ECO:0000259" key="2">
    <source>
        <dbReference type="Pfam" id="PF00535"/>
    </source>
</evidence>
<dbReference type="SUPFAM" id="SSF53448">
    <property type="entry name" value="Nucleotide-diphospho-sugar transferases"/>
    <property type="match status" value="1"/>
</dbReference>
<dbReference type="GO" id="GO:0016740">
    <property type="term" value="F:transferase activity"/>
    <property type="evidence" value="ECO:0007669"/>
    <property type="project" value="UniProtKB-KW"/>
</dbReference>
<feature type="transmembrane region" description="Helical" evidence="1">
    <location>
        <begin position="6"/>
        <end position="29"/>
    </location>
</feature>
<dbReference type="PANTHER" id="PTHR43646:SF3">
    <property type="entry name" value="SLR1566 PROTEIN"/>
    <property type="match status" value="1"/>
</dbReference>